<proteinExistence type="predicted"/>
<reference evidence="2" key="2">
    <citation type="submission" date="2024-10" db="UniProtKB">
        <authorList>
            <consortium name="EnsemblProtists"/>
        </authorList>
    </citation>
    <scope>IDENTIFICATION</scope>
</reference>
<evidence type="ECO:0000256" key="1">
    <source>
        <dbReference type="SAM" id="MobiDB-lite"/>
    </source>
</evidence>
<reference evidence="3" key="1">
    <citation type="journal article" date="2013" name="Nature">
        <title>Pan genome of the phytoplankton Emiliania underpins its global distribution.</title>
        <authorList>
            <person name="Read B.A."/>
            <person name="Kegel J."/>
            <person name="Klute M.J."/>
            <person name="Kuo A."/>
            <person name="Lefebvre S.C."/>
            <person name="Maumus F."/>
            <person name="Mayer C."/>
            <person name="Miller J."/>
            <person name="Monier A."/>
            <person name="Salamov A."/>
            <person name="Young J."/>
            <person name="Aguilar M."/>
            <person name="Claverie J.M."/>
            <person name="Frickenhaus S."/>
            <person name="Gonzalez K."/>
            <person name="Herman E.K."/>
            <person name="Lin Y.C."/>
            <person name="Napier J."/>
            <person name="Ogata H."/>
            <person name="Sarno A.F."/>
            <person name="Shmutz J."/>
            <person name="Schroeder D."/>
            <person name="de Vargas C."/>
            <person name="Verret F."/>
            <person name="von Dassow P."/>
            <person name="Valentin K."/>
            <person name="Van de Peer Y."/>
            <person name="Wheeler G."/>
            <person name="Dacks J.B."/>
            <person name="Delwiche C.F."/>
            <person name="Dyhrman S.T."/>
            <person name="Glockner G."/>
            <person name="John U."/>
            <person name="Richards T."/>
            <person name="Worden A.Z."/>
            <person name="Zhang X."/>
            <person name="Grigoriev I.V."/>
            <person name="Allen A.E."/>
            <person name="Bidle K."/>
            <person name="Borodovsky M."/>
            <person name="Bowler C."/>
            <person name="Brownlee C."/>
            <person name="Cock J.M."/>
            <person name="Elias M."/>
            <person name="Gladyshev V.N."/>
            <person name="Groth M."/>
            <person name="Guda C."/>
            <person name="Hadaegh A."/>
            <person name="Iglesias-Rodriguez M.D."/>
            <person name="Jenkins J."/>
            <person name="Jones B.M."/>
            <person name="Lawson T."/>
            <person name="Leese F."/>
            <person name="Lindquist E."/>
            <person name="Lobanov A."/>
            <person name="Lomsadze A."/>
            <person name="Malik S.B."/>
            <person name="Marsh M.E."/>
            <person name="Mackinder L."/>
            <person name="Mock T."/>
            <person name="Mueller-Roeber B."/>
            <person name="Pagarete A."/>
            <person name="Parker M."/>
            <person name="Probert I."/>
            <person name="Quesneville H."/>
            <person name="Raines C."/>
            <person name="Rensing S.A."/>
            <person name="Riano-Pachon D.M."/>
            <person name="Richier S."/>
            <person name="Rokitta S."/>
            <person name="Shiraiwa Y."/>
            <person name="Soanes D.M."/>
            <person name="van der Giezen M."/>
            <person name="Wahlund T.M."/>
            <person name="Williams B."/>
            <person name="Wilson W."/>
            <person name="Wolfe G."/>
            <person name="Wurch L.L."/>
        </authorList>
    </citation>
    <scope>NUCLEOTIDE SEQUENCE</scope>
</reference>
<dbReference type="EnsemblProtists" id="EOD06739">
    <property type="protein sequence ID" value="EOD06739"/>
    <property type="gene ID" value="EMIHUDRAFT_359399"/>
</dbReference>
<sequence>MLALSLRQSPSSSARIVCEGRGKGFPLSMLSSPSSSAQAFAEANVGEWAGWQCEFKPDGTLLPVDDRYLDAATIEYGMQPAGFEILCTAAVEGGELQRRFLRILPAEGCACDNLAAEMSVSRVSSDSLDAKVRGDATLRVFTLDDPPGDGGANPDAMISRHVSDAPE</sequence>
<protein>
    <submittedName>
        <fullName evidence="2">Uncharacterized protein</fullName>
    </submittedName>
</protein>
<keyword evidence="3" id="KW-1185">Reference proteome</keyword>
<dbReference type="GeneID" id="17252963"/>
<organism evidence="2 3">
    <name type="scientific">Emiliania huxleyi (strain CCMP1516)</name>
    <dbReference type="NCBI Taxonomy" id="280463"/>
    <lineage>
        <taxon>Eukaryota</taxon>
        <taxon>Haptista</taxon>
        <taxon>Haptophyta</taxon>
        <taxon>Prymnesiophyceae</taxon>
        <taxon>Isochrysidales</taxon>
        <taxon>Noelaerhabdaceae</taxon>
        <taxon>Emiliania</taxon>
    </lineage>
</organism>
<dbReference type="KEGG" id="ehx:EMIHUDRAFT_359399"/>
<name>A0A0D3I654_EMIH1</name>
<dbReference type="AlphaFoldDB" id="A0A0D3I654"/>
<evidence type="ECO:0000313" key="2">
    <source>
        <dbReference type="EnsemblProtists" id="EOD06739"/>
    </source>
</evidence>
<dbReference type="PaxDb" id="2903-EOD06739"/>
<evidence type="ECO:0000313" key="3">
    <source>
        <dbReference type="Proteomes" id="UP000013827"/>
    </source>
</evidence>
<dbReference type="Proteomes" id="UP000013827">
    <property type="component" value="Unassembled WGS sequence"/>
</dbReference>
<feature type="region of interest" description="Disordered" evidence="1">
    <location>
        <begin position="143"/>
        <end position="167"/>
    </location>
</feature>
<dbReference type="RefSeq" id="XP_005759168.1">
    <property type="nucleotide sequence ID" value="XM_005759111.1"/>
</dbReference>
<dbReference type="HOGENOM" id="CLU_1597534_0_0_1"/>
<accession>A0A0D3I654</accession>